<evidence type="ECO:0000256" key="1">
    <source>
        <dbReference type="ARBA" id="ARBA00023002"/>
    </source>
</evidence>
<protein>
    <submittedName>
        <fullName evidence="3">FAD-dependent oxidoreductase</fullName>
    </submittedName>
</protein>
<dbReference type="Pfam" id="PF01266">
    <property type="entry name" value="DAO"/>
    <property type="match status" value="1"/>
</dbReference>
<organism evidence="3 4">
    <name type="scientific">Tistrella bauzanensis</name>
    <dbReference type="NCBI Taxonomy" id="657419"/>
    <lineage>
        <taxon>Bacteria</taxon>
        <taxon>Pseudomonadati</taxon>
        <taxon>Pseudomonadota</taxon>
        <taxon>Alphaproteobacteria</taxon>
        <taxon>Geminicoccales</taxon>
        <taxon>Geminicoccaceae</taxon>
        <taxon>Tistrella</taxon>
    </lineage>
</organism>
<evidence type="ECO:0000313" key="4">
    <source>
        <dbReference type="Proteomes" id="UP000603352"/>
    </source>
</evidence>
<accession>A0ABQ1IS49</accession>
<evidence type="ECO:0000313" key="3">
    <source>
        <dbReference type="EMBL" id="GGB51161.1"/>
    </source>
</evidence>
<feature type="domain" description="FAD dependent oxidoreductase" evidence="2">
    <location>
        <begin position="9"/>
        <end position="379"/>
    </location>
</feature>
<comment type="caution">
    <text evidence="3">The sequence shown here is derived from an EMBL/GenBank/DDBJ whole genome shotgun (WGS) entry which is preliminary data.</text>
</comment>
<keyword evidence="1" id="KW-0560">Oxidoreductase</keyword>
<evidence type="ECO:0000259" key="2">
    <source>
        <dbReference type="Pfam" id="PF01266"/>
    </source>
</evidence>
<proteinExistence type="predicted"/>
<dbReference type="Gene3D" id="3.50.50.60">
    <property type="entry name" value="FAD/NAD(P)-binding domain"/>
    <property type="match status" value="1"/>
</dbReference>
<dbReference type="SUPFAM" id="SSF51905">
    <property type="entry name" value="FAD/NAD(P)-binding domain"/>
    <property type="match status" value="1"/>
</dbReference>
<dbReference type="EMBL" id="BMDZ01000047">
    <property type="protein sequence ID" value="GGB51161.1"/>
    <property type="molecule type" value="Genomic_DNA"/>
</dbReference>
<dbReference type="PROSITE" id="PS51257">
    <property type="entry name" value="PROKAR_LIPOPROTEIN"/>
    <property type="match status" value="1"/>
</dbReference>
<name>A0ABQ1IS49_9PROT</name>
<dbReference type="InterPro" id="IPR036188">
    <property type="entry name" value="FAD/NAD-bd_sf"/>
</dbReference>
<dbReference type="PANTHER" id="PTHR13847">
    <property type="entry name" value="SARCOSINE DEHYDROGENASE-RELATED"/>
    <property type="match status" value="1"/>
</dbReference>
<dbReference type="InterPro" id="IPR006076">
    <property type="entry name" value="FAD-dep_OxRdtase"/>
</dbReference>
<dbReference type="Proteomes" id="UP000603352">
    <property type="component" value="Unassembled WGS sequence"/>
</dbReference>
<dbReference type="PANTHER" id="PTHR13847:SF287">
    <property type="entry name" value="FAD-DEPENDENT OXIDOREDUCTASE DOMAIN-CONTAINING PROTEIN 1"/>
    <property type="match status" value="1"/>
</dbReference>
<keyword evidence="4" id="KW-1185">Reference proteome</keyword>
<gene>
    <name evidence="3" type="ORF">GCM10011505_35290</name>
</gene>
<sequence>MAADRLSADVVIIGGGVMGSAVACFLGHDPAFTGRVLVVERDAGYARASSALSAGSIRQQFSTPANIRMSQFGFALLSDPAPWLAVDGAVPDLGLVRRAYLILAGADNGADDAAGAAGAHLAAVHAAQAEAGAQALLLDPAAMAARFAWLNTDGLAGGTLGLDGEGWFDGWALLQALKRRARAAGAVYIEDRVTGLDLSGPADGPRRVTDVRLASGGRISAGQVVNAAGPFAADIAAMAGIDLPVRPRCRSVFVFDCAHGPHDAPLVVDPTGVYMRPEGDRFICGWSPGAGDADPDSPELVVDHSQFEDRIWPALAARIPAFERLRPGASWAGHYEMNVFDANALIGAVPQVPNLLMINGFSGHGLQQAPAAGRGVAELITHGRFTSLDLGQFTPERVAAGARLVELAVI</sequence>
<dbReference type="Gene3D" id="3.30.9.10">
    <property type="entry name" value="D-Amino Acid Oxidase, subunit A, domain 2"/>
    <property type="match status" value="1"/>
</dbReference>
<reference evidence="4" key="1">
    <citation type="journal article" date="2019" name="Int. J. Syst. Evol. Microbiol.">
        <title>The Global Catalogue of Microorganisms (GCM) 10K type strain sequencing project: providing services to taxonomists for standard genome sequencing and annotation.</title>
        <authorList>
            <consortium name="The Broad Institute Genomics Platform"/>
            <consortium name="The Broad Institute Genome Sequencing Center for Infectious Disease"/>
            <person name="Wu L."/>
            <person name="Ma J."/>
        </authorList>
    </citation>
    <scope>NUCLEOTIDE SEQUENCE [LARGE SCALE GENOMIC DNA]</scope>
    <source>
        <strain evidence="4">CGMCC 1.10188</strain>
    </source>
</reference>